<feature type="transmembrane region" description="Helical" evidence="6">
    <location>
        <begin position="157"/>
        <end position="175"/>
    </location>
</feature>
<feature type="transmembrane region" description="Helical" evidence="6">
    <location>
        <begin position="127"/>
        <end position="145"/>
    </location>
</feature>
<feature type="transmembrane region" description="Helical" evidence="6">
    <location>
        <begin position="9"/>
        <end position="26"/>
    </location>
</feature>
<reference evidence="8 9" key="1">
    <citation type="submission" date="2020-08" db="EMBL/GenBank/DDBJ databases">
        <title>Genomic Encyclopedia of Type Strains, Phase IV (KMG-V): Genome sequencing to study the core and pangenomes of soil and plant-associated prokaryotes.</title>
        <authorList>
            <person name="Whitman W."/>
        </authorList>
    </citation>
    <scope>NUCLEOTIDE SEQUENCE [LARGE SCALE GENOMIC DNA]</scope>
    <source>
        <strain evidence="8 9">MP7CTX6</strain>
    </source>
</reference>
<evidence type="ECO:0000256" key="5">
    <source>
        <dbReference type="ARBA" id="ARBA00023136"/>
    </source>
</evidence>
<dbReference type="EMBL" id="JACHCF010000013">
    <property type="protein sequence ID" value="MBB5623524.1"/>
    <property type="molecule type" value="Genomic_DNA"/>
</dbReference>
<evidence type="ECO:0000313" key="9">
    <source>
        <dbReference type="Proteomes" id="UP000537718"/>
    </source>
</evidence>
<comment type="subcellular location">
    <subcellularLocation>
        <location evidence="1">Cell membrane</location>
        <topology evidence="1">Multi-pass membrane protein</topology>
    </subcellularLocation>
</comment>
<feature type="transmembrane region" description="Helical" evidence="6">
    <location>
        <begin position="101"/>
        <end position="120"/>
    </location>
</feature>
<feature type="transmembrane region" description="Helical" evidence="6">
    <location>
        <begin position="220"/>
        <end position="239"/>
    </location>
</feature>
<evidence type="ECO:0000256" key="3">
    <source>
        <dbReference type="ARBA" id="ARBA00022692"/>
    </source>
</evidence>
<dbReference type="InterPro" id="IPR037185">
    <property type="entry name" value="EmrE-like"/>
</dbReference>
<feature type="transmembrane region" description="Helical" evidence="6">
    <location>
        <begin position="71"/>
        <end position="89"/>
    </location>
</feature>
<feature type="domain" description="EamA" evidence="7">
    <location>
        <begin position="7"/>
        <end position="143"/>
    </location>
</feature>
<evidence type="ECO:0000256" key="4">
    <source>
        <dbReference type="ARBA" id="ARBA00022989"/>
    </source>
</evidence>
<feature type="transmembrane region" description="Helical" evidence="6">
    <location>
        <begin position="251"/>
        <end position="270"/>
    </location>
</feature>
<dbReference type="Pfam" id="PF00892">
    <property type="entry name" value="EamA"/>
    <property type="match status" value="2"/>
</dbReference>
<name>A0A7W8YXA2_9SPHI</name>
<evidence type="ECO:0000256" key="1">
    <source>
        <dbReference type="ARBA" id="ARBA00004651"/>
    </source>
</evidence>
<dbReference type="SUPFAM" id="SSF103481">
    <property type="entry name" value="Multidrug resistance efflux transporter EmrE"/>
    <property type="match status" value="2"/>
</dbReference>
<evidence type="ECO:0000256" key="2">
    <source>
        <dbReference type="ARBA" id="ARBA00022475"/>
    </source>
</evidence>
<dbReference type="AlphaFoldDB" id="A0A7W8YXA2"/>
<protein>
    <submittedName>
        <fullName evidence="8">Drug/metabolite transporter (DMT)-like permease</fullName>
    </submittedName>
</protein>
<keyword evidence="4 6" id="KW-1133">Transmembrane helix</keyword>
<dbReference type="InterPro" id="IPR050638">
    <property type="entry name" value="AA-Vitamin_Transporters"/>
</dbReference>
<dbReference type="RefSeq" id="WP_183869616.1">
    <property type="nucleotide sequence ID" value="NZ_JACHCF010000013.1"/>
</dbReference>
<dbReference type="GO" id="GO:0005886">
    <property type="term" value="C:plasma membrane"/>
    <property type="evidence" value="ECO:0007669"/>
    <property type="project" value="UniProtKB-SubCell"/>
</dbReference>
<dbReference type="InterPro" id="IPR000620">
    <property type="entry name" value="EamA_dom"/>
</dbReference>
<feature type="transmembrane region" description="Helical" evidence="6">
    <location>
        <begin position="32"/>
        <end position="55"/>
    </location>
</feature>
<dbReference type="PANTHER" id="PTHR32322">
    <property type="entry name" value="INNER MEMBRANE TRANSPORTER"/>
    <property type="match status" value="1"/>
</dbReference>
<feature type="transmembrane region" description="Helical" evidence="6">
    <location>
        <begin position="187"/>
        <end position="208"/>
    </location>
</feature>
<proteinExistence type="predicted"/>
<keyword evidence="5 6" id="KW-0472">Membrane</keyword>
<keyword evidence="2" id="KW-1003">Cell membrane</keyword>
<feature type="transmembrane region" description="Helical" evidence="6">
    <location>
        <begin position="276"/>
        <end position="293"/>
    </location>
</feature>
<dbReference type="Proteomes" id="UP000537718">
    <property type="component" value="Unassembled WGS sequence"/>
</dbReference>
<sequence>MKNKQTSSILWLIFIMLVWGSTYAVTKSVVHVLPPGCFAFVRFIIALLCLLPVYLSDRKAIAAQQFKKNDYWWLFLMGITGISGYYVFFNYSLMYTSASSGALIQGFIPVCIALSGILFLKEHLSGLQITGICLSFIGVVLVGLIAAEDKGEKSSLIGNLLMIAAVLCWTTYTLISRKLNHLKPIIITFWSGCIGTALLFPLSVYEFSQFTQPVHISLNGWMALIYLGAISSAFCYLMYNKALEKLPAAMVGNFLNLDIMIGVLIAILFLQEQLSIIQLAGGVFILSGLVLSSQKNNKLQ</sequence>
<accession>A0A7W8YXA2</accession>
<evidence type="ECO:0000256" key="6">
    <source>
        <dbReference type="SAM" id="Phobius"/>
    </source>
</evidence>
<comment type="caution">
    <text evidence="8">The sequence shown here is derived from an EMBL/GenBank/DDBJ whole genome shotgun (WGS) entry which is preliminary data.</text>
</comment>
<feature type="domain" description="EamA" evidence="7">
    <location>
        <begin position="157"/>
        <end position="293"/>
    </location>
</feature>
<evidence type="ECO:0000259" key="7">
    <source>
        <dbReference type="Pfam" id="PF00892"/>
    </source>
</evidence>
<gene>
    <name evidence="8" type="ORF">HDE69_004610</name>
</gene>
<evidence type="ECO:0000313" key="8">
    <source>
        <dbReference type="EMBL" id="MBB5623524.1"/>
    </source>
</evidence>
<dbReference type="Gene3D" id="1.10.3730.20">
    <property type="match status" value="2"/>
</dbReference>
<keyword evidence="3 6" id="KW-0812">Transmembrane</keyword>
<organism evidence="8 9">
    <name type="scientific">Pedobacter cryoconitis</name>
    <dbReference type="NCBI Taxonomy" id="188932"/>
    <lineage>
        <taxon>Bacteria</taxon>
        <taxon>Pseudomonadati</taxon>
        <taxon>Bacteroidota</taxon>
        <taxon>Sphingobacteriia</taxon>
        <taxon>Sphingobacteriales</taxon>
        <taxon>Sphingobacteriaceae</taxon>
        <taxon>Pedobacter</taxon>
    </lineage>
</organism>
<dbReference type="PANTHER" id="PTHR32322:SF18">
    <property type="entry name" value="S-ADENOSYLMETHIONINE_S-ADENOSYLHOMOCYSTEINE TRANSPORTER"/>
    <property type="match status" value="1"/>
</dbReference>